<dbReference type="EMBL" id="CM037162">
    <property type="protein sequence ID" value="KAH7862750.1"/>
    <property type="molecule type" value="Genomic_DNA"/>
</dbReference>
<keyword evidence="2" id="KW-1185">Reference proteome</keyword>
<organism evidence="1 2">
    <name type="scientific">Vaccinium darrowii</name>
    <dbReference type="NCBI Taxonomy" id="229202"/>
    <lineage>
        <taxon>Eukaryota</taxon>
        <taxon>Viridiplantae</taxon>
        <taxon>Streptophyta</taxon>
        <taxon>Embryophyta</taxon>
        <taxon>Tracheophyta</taxon>
        <taxon>Spermatophyta</taxon>
        <taxon>Magnoliopsida</taxon>
        <taxon>eudicotyledons</taxon>
        <taxon>Gunneridae</taxon>
        <taxon>Pentapetalae</taxon>
        <taxon>asterids</taxon>
        <taxon>Ericales</taxon>
        <taxon>Ericaceae</taxon>
        <taxon>Vaccinioideae</taxon>
        <taxon>Vaccinieae</taxon>
        <taxon>Vaccinium</taxon>
    </lineage>
</organism>
<comment type="caution">
    <text evidence="1">The sequence shown here is derived from an EMBL/GenBank/DDBJ whole genome shotgun (WGS) entry which is preliminary data.</text>
</comment>
<dbReference type="Proteomes" id="UP000828048">
    <property type="component" value="Chromosome 12"/>
</dbReference>
<evidence type="ECO:0000313" key="2">
    <source>
        <dbReference type="Proteomes" id="UP000828048"/>
    </source>
</evidence>
<protein>
    <submittedName>
        <fullName evidence="1">Uncharacterized protein</fullName>
    </submittedName>
</protein>
<evidence type="ECO:0000313" key="1">
    <source>
        <dbReference type="EMBL" id="KAH7862750.1"/>
    </source>
</evidence>
<reference evidence="1 2" key="1">
    <citation type="journal article" date="2021" name="Hortic Res">
        <title>High-quality reference genome and annotation aids understanding of berry development for evergreen blueberry (Vaccinium darrowii).</title>
        <authorList>
            <person name="Yu J."/>
            <person name="Hulse-Kemp A.M."/>
            <person name="Babiker E."/>
            <person name="Staton M."/>
        </authorList>
    </citation>
    <scope>NUCLEOTIDE SEQUENCE [LARGE SCALE GENOMIC DNA]</scope>
    <source>
        <strain evidence="2">cv. NJ 8807/NJ 8810</strain>
        <tissue evidence="1">Young leaf</tissue>
    </source>
</reference>
<proteinExistence type="predicted"/>
<gene>
    <name evidence="1" type="ORF">Vadar_008955</name>
</gene>
<sequence>MPLIFCAPRAPSANGMYIGDGCGENGDNSVYRCSTCDYDLHVKCAFLKKTVDRVDPEHPLTLYYSNPYQDTGVTFECDVCHHNIPSNSWIFCCLDCDNGTHVNCVSGKERPKAAVQFEKLAAAQQELMNLQIKMQTKTMTTNAIFQGKMMTVNAILHSSTGCYRFCGDATRDAI</sequence>
<accession>A0ACB7ZAH7</accession>
<name>A0ACB7ZAH7_9ERIC</name>